<dbReference type="GO" id="GO:0005886">
    <property type="term" value="C:plasma membrane"/>
    <property type="evidence" value="ECO:0007669"/>
    <property type="project" value="TreeGrafter"/>
</dbReference>
<comment type="caution">
    <text evidence="7">The sequence shown here is derived from an EMBL/GenBank/DDBJ whole genome shotgun (WGS) entry which is preliminary data.</text>
</comment>
<dbReference type="PANTHER" id="PTHR45138">
    <property type="entry name" value="REGULATORY COMPONENTS OF SENSORY TRANSDUCTION SYSTEM"/>
    <property type="match status" value="1"/>
</dbReference>
<dbReference type="GO" id="GO:0019825">
    <property type="term" value="F:oxygen binding"/>
    <property type="evidence" value="ECO:0007669"/>
    <property type="project" value="InterPro"/>
</dbReference>
<dbReference type="GO" id="GO:0020037">
    <property type="term" value="F:heme binding"/>
    <property type="evidence" value="ECO:0007669"/>
    <property type="project" value="InterPro"/>
</dbReference>
<dbReference type="Pfam" id="PF21118">
    <property type="entry name" value="DosC_2nd"/>
    <property type="match status" value="1"/>
</dbReference>
<sequence>MAISKQHYHHLFENIHCKKNEDIIIKISEIIKPHSDAIATHFYNTMLGNTKAAYFINHDIVKDRLRASLSAWIDLAFSYKYNSKLITEYIDYQITIGHIHGRVDVPMSFVVYGMFIIKDEVIRLLEESSFNRDDLATAMILANQIMDLGLALINESYQGDLVVNEKDVQSFKLQFSTHNLAIDCERLRASLSDWMRELLLNIQQERINISSLPNIRHSNFGLWVTHKAKLFLADSEYEMLLRLLNNMDESMCALTAEFDQLDKRKEKLNSLDQYVSKTMWLLENIAKDIIAQDSGRDPLTRLFNRRYLDTVLRHETECSLKNNLTFGLVTLDIDFFKKINDTYGHDSGDKVLEQLANILAHQVRAGDFVFRLGGEEFLIVLSDIDEVVLKRIGEKIRLEVESTKFVIEKEPSLTVTISVGVAMHDGHPDFLRTIKLADEALYEAKRNGRNCLVVAA</sequence>
<protein>
    <recommendedName>
        <fullName evidence="3">Diguanylate cyclase DosC</fullName>
        <ecNumber evidence="2">2.7.7.65</ecNumber>
    </recommendedName>
    <alternativeName>
        <fullName evidence="4">Direct oxygen-sensing cyclase</fullName>
    </alternativeName>
</protein>
<evidence type="ECO:0000256" key="4">
    <source>
        <dbReference type="ARBA" id="ARBA00029839"/>
    </source>
</evidence>
<dbReference type="EC" id="2.7.7.65" evidence="2"/>
<evidence type="ECO:0000313" key="8">
    <source>
        <dbReference type="Proteomes" id="UP000238071"/>
    </source>
</evidence>
<evidence type="ECO:0000256" key="1">
    <source>
        <dbReference type="ARBA" id="ARBA00001946"/>
    </source>
</evidence>
<keyword evidence="8" id="KW-1185">Reference proteome</keyword>
<dbReference type="InterPro" id="IPR012292">
    <property type="entry name" value="Globin/Proto"/>
</dbReference>
<organism evidence="7 8">
    <name type="scientific">Methylobacter tundripaludum</name>
    <dbReference type="NCBI Taxonomy" id="173365"/>
    <lineage>
        <taxon>Bacteria</taxon>
        <taxon>Pseudomonadati</taxon>
        <taxon>Pseudomonadota</taxon>
        <taxon>Gammaproteobacteria</taxon>
        <taxon>Methylococcales</taxon>
        <taxon>Methylococcaceae</taxon>
        <taxon>Methylobacter</taxon>
    </lineage>
</organism>
<dbReference type="AlphaFoldDB" id="A0A2S6H5G4"/>
<dbReference type="InterPro" id="IPR009050">
    <property type="entry name" value="Globin-like_sf"/>
</dbReference>
<dbReference type="RefSeq" id="WP_104422800.1">
    <property type="nucleotide sequence ID" value="NZ_PTIY01000003.1"/>
</dbReference>
<dbReference type="SUPFAM" id="SSF46458">
    <property type="entry name" value="Globin-like"/>
    <property type="match status" value="1"/>
</dbReference>
<dbReference type="InterPro" id="IPR048442">
    <property type="entry name" value="DosC_2nd"/>
</dbReference>
<dbReference type="PROSITE" id="PS50887">
    <property type="entry name" value="GGDEF"/>
    <property type="match status" value="1"/>
</dbReference>
<evidence type="ECO:0000256" key="3">
    <source>
        <dbReference type="ARBA" id="ARBA00015125"/>
    </source>
</evidence>
<dbReference type="CDD" id="cd01949">
    <property type="entry name" value="GGDEF"/>
    <property type="match status" value="1"/>
</dbReference>
<dbReference type="SMART" id="SM00267">
    <property type="entry name" value="GGDEF"/>
    <property type="match status" value="1"/>
</dbReference>
<proteinExistence type="predicted"/>
<accession>A0A2S6H5G4</accession>
<evidence type="ECO:0000259" key="6">
    <source>
        <dbReference type="PROSITE" id="PS50887"/>
    </source>
</evidence>
<dbReference type="InterPro" id="IPR000160">
    <property type="entry name" value="GGDEF_dom"/>
</dbReference>
<dbReference type="GO" id="GO:0052621">
    <property type="term" value="F:diguanylate cyclase activity"/>
    <property type="evidence" value="ECO:0007669"/>
    <property type="project" value="UniProtKB-EC"/>
</dbReference>
<dbReference type="InterPro" id="IPR050469">
    <property type="entry name" value="Diguanylate_Cyclase"/>
</dbReference>
<comment type="catalytic activity">
    <reaction evidence="5">
        <text>2 GTP = 3',3'-c-di-GMP + 2 diphosphate</text>
        <dbReference type="Rhea" id="RHEA:24898"/>
        <dbReference type="ChEBI" id="CHEBI:33019"/>
        <dbReference type="ChEBI" id="CHEBI:37565"/>
        <dbReference type="ChEBI" id="CHEBI:58805"/>
        <dbReference type="EC" id="2.7.7.65"/>
    </reaction>
</comment>
<dbReference type="Proteomes" id="UP000238071">
    <property type="component" value="Unassembled WGS sequence"/>
</dbReference>
<evidence type="ECO:0000256" key="2">
    <source>
        <dbReference type="ARBA" id="ARBA00012528"/>
    </source>
</evidence>
<dbReference type="Pfam" id="PF00990">
    <property type="entry name" value="GGDEF"/>
    <property type="match status" value="1"/>
</dbReference>
<dbReference type="SUPFAM" id="SSF55073">
    <property type="entry name" value="Nucleotide cyclase"/>
    <property type="match status" value="1"/>
</dbReference>
<dbReference type="OrthoDB" id="9812260at2"/>
<dbReference type="InterPro" id="IPR044398">
    <property type="entry name" value="Globin-sensor_dom"/>
</dbReference>
<dbReference type="Pfam" id="PF11563">
    <property type="entry name" value="Protoglobin"/>
    <property type="match status" value="1"/>
</dbReference>
<reference evidence="7 8" key="1">
    <citation type="submission" date="2018-02" db="EMBL/GenBank/DDBJ databases">
        <title>Subsurface microbial communities from deep shales in Ohio and West Virginia, USA.</title>
        <authorList>
            <person name="Wrighton K."/>
        </authorList>
    </citation>
    <scope>NUCLEOTIDE SEQUENCE [LARGE SCALE GENOMIC DNA]</scope>
    <source>
        <strain evidence="7 8">OWC-G53F</strain>
    </source>
</reference>
<dbReference type="GO" id="GO:0043709">
    <property type="term" value="P:cell adhesion involved in single-species biofilm formation"/>
    <property type="evidence" value="ECO:0007669"/>
    <property type="project" value="TreeGrafter"/>
</dbReference>
<dbReference type="EMBL" id="PTIY01000003">
    <property type="protein sequence ID" value="PPK72704.1"/>
    <property type="molecule type" value="Genomic_DNA"/>
</dbReference>
<gene>
    <name evidence="7" type="ORF">B0F88_103137</name>
</gene>
<evidence type="ECO:0000256" key="5">
    <source>
        <dbReference type="ARBA" id="ARBA00034247"/>
    </source>
</evidence>
<evidence type="ECO:0000313" key="7">
    <source>
        <dbReference type="EMBL" id="PPK72704.1"/>
    </source>
</evidence>
<dbReference type="GO" id="GO:1902201">
    <property type="term" value="P:negative regulation of bacterial-type flagellum-dependent cell motility"/>
    <property type="evidence" value="ECO:0007669"/>
    <property type="project" value="TreeGrafter"/>
</dbReference>
<dbReference type="InterPro" id="IPR043128">
    <property type="entry name" value="Rev_trsase/Diguanyl_cyclase"/>
</dbReference>
<comment type="cofactor">
    <cofactor evidence="1">
        <name>Mg(2+)</name>
        <dbReference type="ChEBI" id="CHEBI:18420"/>
    </cofactor>
</comment>
<dbReference type="PANTHER" id="PTHR45138:SF9">
    <property type="entry name" value="DIGUANYLATE CYCLASE DGCM-RELATED"/>
    <property type="match status" value="1"/>
</dbReference>
<dbReference type="FunFam" id="3.30.70.270:FF:000001">
    <property type="entry name" value="Diguanylate cyclase domain protein"/>
    <property type="match status" value="1"/>
</dbReference>
<dbReference type="NCBIfam" id="TIGR00254">
    <property type="entry name" value="GGDEF"/>
    <property type="match status" value="1"/>
</dbReference>
<dbReference type="Gene3D" id="1.10.490.10">
    <property type="entry name" value="Globins"/>
    <property type="match status" value="1"/>
</dbReference>
<dbReference type="Gene3D" id="3.30.70.270">
    <property type="match status" value="1"/>
</dbReference>
<dbReference type="InterPro" id="IPR029787">
    <property type="entry name" value="Nucleotide_cyclase"/>
</dbReference>
<feature type="domain" description="GGDEF" evidence="6">
    <location>
        <begin position="324"/>
        <end position="456"/>
    </location>
</feature>
<name>A0A2S6H5G4_9GAMM</name>